<reference evidence="2 3" key="1">
    <citation type="submission" date="2019-08" db="EMBL/GenBank/DDBJ databases">
        <authorList>
            <person name="Liang Q."/>
        </authorList>
    </citation>
    <scope>NUCLEOTIDE SEQUENCE [LARGE SCALE GENOMIC DNA]</scope>
    <source>
        <strain evidence="2 3">V1718</strain>
    </source>
</reference>
<proteinExistence type="predicted"/>
<feature type="transmembrane region" description="Helical" evidence="1">
    <location>
        <begin position="56"/>
        <end position="79"/>
    </location>
</feature>
<dbReference type="EMBL" id="CP042467">
    <property type="protein sequence ID" value="QED26410.1"/>
    <property type="molecule type" value="Genomic_DNA"/>
</dbReference>
<dbReference type="OrthoDB" id="9778037at2"/>
<dbReference type="RefSeq" id="WP_146957821.1">
    <property type="nucleotide sequence ID" value="NZ_CP042467.1"/>
</dbReference>
<keyword evidence="1" id="KW-1133">Transmembrane helix</keyword>
<name>A0A5B8XKS5_9DELT</name>
<dbReference type="Proteomes" id="UP000321595">
    <property type="component" value="Chromosome"/>
</dbReference>
<evidence type="ECO:0000313" key="2">
    <source>
        <dbReference type="EMBL" id="QED26410.1"/>
    </source>
</evidence>
<sequence>MPTEISAHSRESPQLSDKIRRWMRPPRRLTMTTAGKFFVLLTFAVGFGAVNTGNNLLFLLMGMLLALITVSGLLSEAVLRKITVTRKLPNRIIAEDEMACDYVVQNHADYAALSLELADLEATPIAGPLTRIGTHKLGLKRHPWWKIWKKSQTEGRPIASAYAVRVESGANLVVPGTMRFDHRGHYQLDRVAALTRFPFGLFEKSREWDAPIQILVEPAPLKHDAWQGALWARMGEVDTHKEGPGEEFFGLREFREGEDARGVHWKSSARRGKLMVRETERRHHRRVVIHVLDRAQNLSEDDFARFELGIRRTAGLVGALRSAGFTLGEGPDDADLLMRKLATISLEAGIPILPDSNDDSTRIIVGLNKSLELIASGPDDLILPFEGARE</sequence>
<keyword evidence="3" id="KW-1185">Reference proteome</keyword>
<keyword evidence="1" id="KW-0812">Transmembrane</keyword>
<gene>
    <name evidence="2" type="ORF">FRD01_03925</name>
</gene>
<dbReference type="AlphaFoldDB" id="A0A5B8XKS5"/>
<dbReference type="PANTHER" id="PTHR34351:SF1">
    <property type="entry name" value="SLR1927 PROTEIN"/>
    <property type="match status" value="1"/>
</dbReference>
<keyword evidence="1" id="KW-0472">Membrane</keyword>
<evidence type="ECO:0000256" key="1">
    <source>
        <dbReference type="SAM" id="Phobius"/>
    </source>
</evidence>
<accession>A0A5B8XKS5</accession>
<dbReference type="PANTHER" id="PTHR34351">
    <property type="entry name" value="SLR1927 PROTEIN-RELATED"/>
    <property type="match status" value="1"/>
</dbReference>
<dbReference type="KEGG" id="bbae:FRD01_03925"/>
<feature type="transmembrane region" description="Helical" evidence="1">
    <location>
        <begin position="29"/>
        <end position="50"/>
    </location>
</feature>
<organism evidence="2 3">
    <name type="scientific">Microvenator marinus</name>
    <dbReference type="NCBI Taxonomy" id="2600177"/>
    <lineage>
        <taxon>Bacteria</taxon>
        <taxon>Deltaproteobacteria</taxon>
        <taxon>Bradymonadales</taxon>
        <taxon>Microvenatoraceae</taxon>
        <taxon>Microvenator</taxon>
    </lineage>
</organism>
<protein>
    <submittedName>
        <fullName evidence="2">DUF58 domain-containing protein</fullName>
    </submittedName>
</protein>
<evidence type="ECO:0000313" key="3">
    <source>
        <dbReference type="Proteomes" id="UP000321595"/>
    </source>
</evidence>